<evidence type="ECO:0000256" key="9">
    <source>
        <dbReference type="SAM" id="SignalP"/>
    </source>
</evidence>
<comment type="caution">
    <text evidence="10">The sequence shown here is derived from an EMBL/GenBank/DDBJ whole genome shotgun (WGS) entry which is preliminary data.</text>
</comment>
<feature type="compositionally biased region" description="Low complexity" evidence="7">
    <location>
        <begin position="141"/>
        <end position="156"/>
    </location>
</feature>
<gene>
    <name evidence="10" type="ORF">FQN60_009969</name>
</gene>
<dbReference type="GO" id="GO:0005576">
    <property type="term" value="C:extracellular region"/>
    <property type="evidence" value="ECO:0007669"/>
    <property type="project" value="UniProtKB-SubCell"/>
</dbReference>
<keyword evidence="6" id="KW-0340">Growth factor binding</keyword>
<dbReference type="PANTHER" id="PTHR15258:SF2">
    <property type="entry name" value="FIBROBLAST GROWTH FACTOR-BINDING PROTEIN 1"/>
    <property type="match status" value="1"/>
</dbReference>
<reference evidence="10 11" key="1">
    <citation type="submission" date="2019-08" db="EMBL/GenBank/DDBJ databases">
        <title>A chromosome-level genome assembly, high-density linkage maps, and genome scans reveal the genomic architecture of hybrid incompatibilities underlying speciation via character displacement in darters (Percidae: Etheostominae).</title>
        <authorList>
            <person name="Moran R.L."/>
            <person name="Catchen J.M."/>
            <person name="Fuller R.C."/>
        </authorList>
    </citation>
    <scope>NUCLEOTIDE SEQUENCE [LARGE SCALE GENOMIC DNA]</scope>
    <source>
        <strain evidence="10">EspeVRDwgs_2016</strain>
        <tissue evidence="10">Muscle</tissue>
    </source>
</reference>
<evidence type="ECO:0000313" key="10">
    <source>
        <dbReference type="EMBL" id="KAA8588624.1"/>
    </source>
</evidence>
<proteinExistence type="inferred from homology"/>
<feature type="region of interest" description="Disordered" evidence="7">
    <location>
        <begin position="352"/>
        <end position="372"/>
    </location>
</feature>
<keyword evidence="3" id="KW-0964">Secreted</keyword>
<sequence length="408" mass="46034">MWTQDSALLLLLACCLWSAEAQGDKRQSIWDDPIKFKTKANDLCSMIITGNGEYTKLRVSCQSNKRSYWCEYVGKPHTCRSYNRNPRHYFVQMTWGLRKLQNACQAPRQIKPHMCRKATDDSQMVFASASFTRSPPEASSRTGARPQPRPAPTRATIRVRPRVKTTPRANPQPSAPPVESNAKRMAQQYCWRAFCTGFMALLTNVTILLVLACISHQLVLSNCQRSQGRRGRGGDRGQHKDRPGLTVGRRSKSVSAQPIKGKIVTKDKSQCTWAAIGEDLFSLGITCKKGDRSFSCEYVARPAVCPQYDSNVKLYWKQIARALKKQKSLCQDSSALVRAGMCKRAARDAHFRLHNPQRKTDPPSSPQPAPRAIKSCKPGNKKLAEEHCNESWSTFCTFFFTMVQDYDC</sequence>
<evidence type="ECO:0000256" key="8">
    <source>
        <dbReference type="SAM" id="Phobius"/>
    </source>
</evidence>
<dbReference type="Pfam" id="PF06473">
    <property type="entry name" value="FGF-BP1"/>
    <property type="match status" value="3"/>
</dbReference>
<comment type="similarity">
    <text evidence="2">Belongs to the fibroblast growth factor-binding protein family.</text>
</comment>
<dbReference type="Proteomes" id="UP000327493">
    <property type="component" value="Chromosome 10"/>
</dbReference>
<evidence type="ECO:0000256" key="3">
    <source>
        <dbReference type="ARBA" id="ARBA00022525"/>
    </source>
</evidence>
<keyword evidence="8" id="KW-0472">Membrane</keyword>
<dbReference type="AlphaFoldDB" id="A0A5J5D5F1"/>
<dbReference type="PANTHER" id="PTHR15258">
    <property type="entry name" value="FGF BINDING PROTEIN-RELATED"/>
    <property type="match status" value="1"/>
</dbReference>
<feature type="compositionally biased region" description="Polar residues" evidence="7">
    <location>
        <begin position="130"/>
        <end position="140"/>
    </location>
</feature>
<evidence type="ECO:0008006" key="12">
    <source>
        <dbReference type="Google" id="ProtNLM"/>
    </source>
</evidence>
<keyword evidence="11" id="KW-1185">Reference proteome</keyword>
<evidence type="ECO:0000313" key="11">
    <source>
        <dbReference type="Proteomes" id="UP000327493"/>
    </source>
</evidence>
<keyword evidence="5" id="KW-1015">Disulfide bond</keyword>
<feature type="transmembrane region" description="Helical" evidence="8">
    <location>
        <begin position="198"/>
        <end position="220"/>
    </location>
</feature>
<keyword evidence="4 9" id="KW-0732">Signal</keyword>
<evidence type="ECO:0000256" key="5">
    <source>
        <dbReference type="ARBA" id="ARBA00023157"/>
    </source>
</evidence>
<keyword evidence="8" id="KW-1133">Transmembrane helix</keyword>
<feature type="signal peptide" evidence="9">
    <location>
        <begin position="1"/>
        <end position="21"/>
    </location>
</feature>
<comment type="subcellular location">
    <subcellularLocation>
        <location evidence="1">Secreted</location>
    </subcellularLocation>
</comment>
<dbReference type="EMBL" id="VOFY01000010">
    <property type="protein sequence ID" value="KAA8588624.1"/>
    <property type="molecule type" value="Genomic_DNA"/>
</dbReference>
<keyword evidence="8" id="KW-0812">Transmembrane</keyword>
<feature type="chain" id="PRO_5023881000" description="Fibroblast growth factor-binding protein 1" evidence="9">
    <location>
        <begin position="22"/>
        <end position="408"/>
    </location>
</feature>
<feature type="region of interest" description="Disordered" evidence="7">
    <location>
        <begin position="224"/>
        <end position="258"/>
    </location>
</feature>
<name>A0A5J5D5F1_9PERO</name>
<organism evidence="10 11">
    <name type="scientific">Etheostoma spectabile</name>
    <name type="common">orangethroat darter</name>
    <dbReference type="NCBI Taxonomy" id="54343"/>
    <lineage>
        <taxon>Eukaryota</taxon>
        <taxon>Metazoa</taxon>
        <taxon>Chordata</taxon>
        <taxon>Craniata</taxon>
        <taxon>Vertebrata</taxon>
        <taxon>Euteleostomi</taxon>
        <taxon>Actinopterygii</taxon>
        <taxon>Neopterygii</taxon>
        <taxon>Teleostei</taxon>
        <taxon>Neoteleostei</taxon>
        <taxon>Acanthomorphata</taxon>
        <taxon>Eupercaria</taxon>
        <taxon>Perciformes</taxon>
        <taxon>Percoidei</taxon>
        <taxon>Percidae</taxon>
        <taxon>Etheostomatinae</taxon>
        <taxon>Etheostoma</taxon>
    </lineage>
</organism>
<dbReference type="GO" id="GO:0019838">
    <property type="term" value="F:growth factor binding"/>
    <property type="evidence" value="ECO:0007669"/>
    <property type="project" value="UniProtKB-KW"/>
</dbReference>
<evidence type="ECO:0000256" key="4">
    <source>
        <dbReference type="ARBA" id="ARBA00022729"/>
    </source>
</evidence>
<dbReference type="GO" id="GO:0007267">
    <property type="term" value="P:cell-cell signaling"/>
    <property type="evidence" value="ECO:0007669"/>
    <property type="project" value="TreeGrafter"/>
</dbReference>
<evidence type="ECO:0000256" key="2">
    <source>
        <dbReference type="ARBA" id="ARBA00008326"/>
    </source>
</evidence>
<accession>A0A5J5D5F1</accession>
<feature type="compositionally biased region" description="Basic and acidic residues" evidence="7">
    <location>
        <begin position="232"/>
        <end position="243"/>
    </location>
</feature>
<dbReference type="InterPro" id="IPR010510">
    <property type="entry name" value="FGF1-bd"/>
</dbReference>
<evidence type="ECO:0000256" key="7">
    <source>
        <dbReference type="SAM" id="MobiDB-lite"/>
    </source>
</evidence>
<feature type="region of interest" description="Disordered" evidence="7">
    <location>
        <begin position="130"/>
        <end position="180"/>
    </location>
</feature>
<evidence type="ECO:0000256" key="1">
    <source>
        <dbReference type="ARBA" id="ARBA00004613"/>
    </source>
</evidence>
<protein>
    <recommendedName>
        <fullName evidence="12">Fibroblast growth factor-binding protein 1</fullName>
    </recommendedName>
</protein>
<evidence type="ECO:0000256" key="6">
    <source>
        <dbReference type="ARBA" id="ARBA00023183"/>
    </source>
</evidence>